<evidence type="ECO:0000313" key="2">
    <source>
        <dbReference type="EMBL" id="MFN0255076.1"/>
    </source>
</evidence>
<evidence type="ECO:0000313" key="3">
    <source>
        <dbReference type="Proteomes" id="UP001517247"/>
    </source>
</evidence>
<dbReference type="EMBL" id="SSHJ02000005">
    <property type="protein sequence ID" value="MFN0255076.1"/>
    <property type="molecule type" value="Genomic_DNA"/>
</dbReference>
<reference evidence="2 3" key="1">
    <citation type="submission" date="2024-12" db="EMBL/GenBank/DDBJ databases">
        <authorList>
            <person name="Hu S."/>
        </authorList>
    </citation>
    <scope>NUCLEOTIDE SEQUENCE [LARGE SCALE GENOMIC DNA]</scope>
    <source>
        <strain evidence="2 3">THG-T11</strain>
    </source>
</reference>
<organism evidence="2 3">
    <name type="scientific">Pedobacter ureilyticus</name>
    <dbReference type="NCBI Taxonomy" id="1393051"/>
    <lineage>
        <taxon>Bacteria</taxon>
        <taxon>Pseudomonadati</taxon>
        <taxon>Bacteroidota</taxon>
        <taxon>Sphingobacteriia</taxon>
        <taxon>Sphingobacteriales</taxon>
        <taxon>Sphingobacteriaceae</taxon>
        <taxon>Pedobacter</taxon>
    </lineage>
</organism>
<sequence length="113" mass="13382">MISELDEILEFYENEKLALETLIIELVAEREFKQAHIRQKALKKVNRQLFLLHNLKNPNYAEILELQQSLENLKKLDRGNPAMKNFFDSRKHPIELRLQQIEANVAIEQLDSQ</sequence>
<comment type="caution">
    <text evidence="2">The sequence shown here is derived from an EMBL/GenBank/DDBJ whole genome shotgun (WGS) entry which is preliminary data.</text>
</comment>
<accession>A0ABW9J3G7</accession>
<keyword evidence="3" id="KW-1185">Reference proteome</keyword>
<dbReference type="Proteomes" id="UP001517247">
    <property type="component" value="Unassembled WGS sequence"/>
</dbReference>
<protein>
    <submittedName>
        <fullName evidence="2">Uncharacterized protein</fullName>
    </submittedName>
</protein>
<dbReference type="RefSeq" id="WP_138722214.1">
    <property type="nucleotide sequence ID" value="NZ_SSHJ02000005.1"/>
</dbReference>
<name>A0ABW9J3G7_9SPHI</name>
<proteinExistence type="predicted"/>
<keyword evidence="1" id="KW-0175">Coiled coil</keyword>
<feature type="coiled-coil region" evidence="1">
    <location>
        <begin position="2"/>
        <end position="29"/>
    </location>
</feature>
<evidence type="ECO:0000256" key="1">
    <source>
        <dbReference type="SAM" id="Coils"/>
    </source>
</evidence>
<gene>
    <name evidence="2" type="ORF">E6A44_005800</name>
</gene>